<feature type="region of interest" description="Disordered" evidence="3">
    <location>
        <begin position="1"/>
        <end position="26"/>
    </location>
</feature>
<reference evidence="4 5" key="1">
    <citation type="submission" date="2015-09" db="EMBL/GenBank/DDBJ databases">
        <title>Sorangium comparison.</title>
        <authorList>
            <person name="Zaburannyi N."/>
            <person name="Bunk B."/>
            <person name="Overmann J."/>
            <person name="Mueller R."/>
        </authorList>
    </citation>
    <scope>NUCLEOTIDE SEQUENCE [LARGE SCALE GENOMIC DNA]</scope>
    <source>
        <strain evidence="4 5">So ceGT47</strain>
    </source>
</reference>
<dbReference type="Pfam" id="PF03059">
    <property type="entry name" value="NAS"/>
    <property type="match status" value="1"/>
</dbReference>
<dbReference type="Gene3D" id="3.40.50.150">
    <property type="entry name" value="Vaccinia Virus protein VP39"/>
    <property type="match status" value="1"/>
</dbReference>
<evidence type="ECO:0000256" key="3">
    <source>
        <dbReference type="SAM" id="MobiDB-lite"/>
    </source>
</evidence>
<sequence>MDPLIASRAGRRSSEDGGYPSFASTSEPGADIYRRFQSLERLLNETRRRLQRFTELDPHVGSIEEMVFSLDDHGLVAEMFLNGLSSHLLTLQHVAYGLWETELERRFIQSLGTAASIDSYRLTPRFRRLIEREVDLLGGAKPARALFIGSGPVPVSAILLHEYLGVPVDCIDIDASAVAQSRTLLERLSLRDRIGVSLTDGAAVDASRHDMVLIALLAKPKAEILAQVSESARPDCRIICRTSLGLRTIVYEPMNPAEDLKHFRVADRRLALHHGDTISSLLLARHEP</sequence>
<organism evidence="4 5">
    <name type="scientific">Sorangium cellulosum</name>
    <name type="common">Polyangium cellulosum</name>
    <dbReference type="NCBI Taxonomy" id="56"/>
    <lineage>
        <taxon>Bacteria</taxon>
        <taxon>Pseudomonadati</taxon>
        <taxon>Myxococcota</taxon>
        <taxon>Polyangia</taxon>
        <taxon>Polyangiales</taxon>
        <taxon>Polyangiaceae</taxon>
        <taxon>Sorangium</taxon>
    </lineage>
</organism>
<dbReference type="Proteomes" id="UP000295781">
    <property type="component" value="Chromosome"/>
</dbReference>
<evidence type="ECO:0000313" key="4">
    <source>
        <dbReference type="EMBL" id="AUX23377.1"/>
    </source>
</evidence>
<evidence type="ECO:0000256" key="2">
    <source>
        <dbReference type="ARBA" id="ARBA00022691"/>
    </source>
</evidence>
<evidence type="ECO:0008006" key="6">
    <source>
        <dbReference type="Google" id="ProtNLM"/>
    </source>
</evidence>
<dbReference type="AlphaFoldDB" id="A0A4P2Q257"/>
<dbReference type="EMBL" id="CP012670">
    <property type="protein sequence ID" value="AUX23377.1"/>
    <property type="molecule type" value="Genomic_DNA"/>
</dbReference>
<dbReference type="PANTHER" id="PTHR32266:SF12">
    <property type="entry name" value="NICOTIANAMINE SYNTHASE 3"/>
    <property type="match status" value="1"/>
</dbReference>
<dbReference type="PANTHER" id="PTHR32266">
    <property type="entry name" value="NICOTIANAMINE SYNTHASE 3"/>
    <property type="match status" value="1"/>
</dbReference>
<keyword evidence="1" id="KW-0808">Transferase</keyword>
<accession>A0A4P2Q257</accession>
<evidence type="ECO:0000313" key="5">
    <source>
        <dbReference type="Proteomes" id="UP000295781"/>
    </source>
</evidence>
<dbReference type="RefSeq" id="WP_165373282.1">
    <property type="nucleotide sequence ID" value="NZ_CP012670.1"/>
</dbReference>
<dbReference type="SUPFAM" id="SSF53335">
    <property type="entry name" value="S-adenosyl-L-methionine-dependent methyltransferases"/>
    <property type="match status" value="1"/>
</dbReference>
<keyword evidence="2" id="KW-0949">S-adenosyl-L-methionine</keyword>
<dbReference type="GO" id="GO:0030410">
    <property type="term" value="F:nicotianamine synthase activity"/>
    <property type="evidence" value="ECO:0007669"/>
    <property type="project" value="InterPro"/>
</dbReference>
<dbReference type="InterPro" id="IPR004298">
    <property type="entry name" value="Nicotian_synth"/>
</dbReference>
<proteinExistence type="predicted"/>
<dbReference type="PROSITE" id="PS51142">
    <property type="entry name" value="NAS"/>
    <property type="match status" value="1"/>
</dbReference>
<name>A0A4P2Q257_SORCE</name>
<protein>
    <recommendedName>
        <fullName evidence="6">Nicotianamine synthase</fullName>
    </recommendedName>
</protein>
<dbReference type="InterPro" id="IPR029063">
    <property type="entry name" value="SAM-dependent_MTases_sf"/>
</dbReference>
<evidence type="ECO:0000256" key="1">
    <source>
        <dbReference type="ARBA" id="ARBA00022679"/>
    </source>
</evidence>
<dbReference type="GO" id="GO:0030418">
    <property type="term" value="P:nicotianamine biosynthetic process"/>
    <property type="evidence" value="ECO:0007669"/>
    <property type="project" value="InterPro"/>
</dbReference>
<gene>
    <name evidence="4" type="ORF">SOCEGT47_039020</name>
</gene>